<evidence type="ECO:0000313" key="3">
    <source>
        <dbReference type="Proteomes" id="UP000748756"/>
    </source>
</evidence>
<protein>
    <recommendedName>
        <fullName evidence="1">Peptidase S12 Pab87-related C-terminal domain-containing protein</fullName>
    </recommendedName>
</protein>
<evidence type="ECO:0000313" key="2">
    <source>
        <dbReference type="EMBL" id="KAF9137201.1"/>
    </source>
</evidence>
<sequence length="163" mass="18504">MVAFFPDDDLVLAFLSNVEVTELPSSILYHMADELLSLPKTEDWINDVALKRTQVTYKLRSGMENGGLPERIEGTRNSHALVDYTGEYTNPVFGKIVATLQEDGSLFMKVRTLESKLEHYHYESFKGYVQDFSIREIRVDSVEATFVLGSGPEVYKRTESSKP</sequence>
<dbReference type="InterPro" id="IPR021860">
    <property type="entry name" value="Peptidase_S12_Pab87-rel_C"/>
</dbReference>
<dbReference type="OrthoDB" id="5946976at2759"/>
<keyword evidence="3" id="KW-1185">Reference proteome</keyword>
<gene>
    <name evidence="2" type="ORF">BG015_002807</name>
</gene>
<comment type="caution">
    <text evidence="2">The sequence shown here is derived from an EMBL/GenBank/DDBJ whole genome shotgun (WGS) entry which is preliminary data.</text>
</comment>
<proteinExistence type="predicted"/>
<organism evidence="2 3">
    <name type="scientific">Linnemannia schmuckeri</name>
    <dbReference type="NCBI Taxonomy" id="64567"/>
    <lineage>
        <taxon>Eukaryota</taxon>
        <taxon>Fungi</taxon>
        <taxon>Fungi incertae sedis</taxon>
        <taxon>Mucoromycota</taxon>
        <taxon>Mortierellomycotina</taxon>
        <taxon>Mortierellomycetes</taxon>
        <taxon>Mortierellales</taxon>
        <taxon>Mortierellaceae</taxon>
        <taxon>Linnemannia</taxon>
    </lineage>
</organism>
<dbReference type="Proteomes" id="UP000748756">
    <property type="component" value="Unassembled WGS sequence"/>
</dbReference>
<dbReference type="EMBL" id="JAAAUQ010001582">
    <property type="protein sequence ID" value="KAF9137201.1"/>
    <property type="molecule type" value="Genomic_DNA"/>
</dbReference>
<dbReference type="Pfam" id="PF11954">
    <property type="entry name" value="DUF3471"/>
    <property type="match status" value="1"/>
</dbReference>
<evidence type="ECO:0000259" key="1">
    <source>
        <dbReference type="Pfam" id="PF11954"/>
    </source>
</evidence>
<accession>A0A9P5RQS7</accession>
<feature type="domain" description="Peptidase S12 Pab87-related C-terminal" evidence="1">
    <location>
        <begin position="71"/>
        <end position="150"/>
    </location>
</feature>
<name>A0A9P5RQS7_9FUNG</name>
<dbReference type="Gene3D" id="2.40.128.600">
    <property type="match status" value="1"/>
</dbReference>
<reference evidence="2" key="1">
    <citation type="journal article" date="2020" name="Fungal Divers.">
        <title>Resolving the Mortierellaceae phylogeny through synthesis of multi-gene phylogenetics and phylogenomics.</title>
        <authorList>
            <person name="Vandepol N."/>
            <person name="Liber J."/>
            <person name="Desiro A."/>
            <person name="Na H."/>
            <person name="Kennedy M."/>
            <person name="Barry K."/>
            <person name="Grigoriev I.V."/>
            <person name="Miller A.N."/>
            <person name="O'Donnell K."/>
            <person name="Stajich J.E."/>
            <person name="Bonito G."/>
        </authorList>
    </citation>
    <scope>NUCLEOTIDE SEQUENCE</scope>
    <source>
        <strain evidence="2">NRRL 6426</strain>
    </source>
</reference>
<dbReference type="AlphaFoldDB" id="A0A9P5RQS7"/>